<dbReference type="PANTHER" id="PTHR11893:SF36">
    <property type="entry name" value="INNEXIN-5"/>
    <property type="match status" value="1"/>
</dbReference>
<keyword evidence="12 15" id="KW-0406">Ion transport</keyword>
<evidence type="ECO:0000256" key="4">
    <source>
        <dbReference type="ARBA" id="ARBA00006676"/>
    </source>
</evidence>
<keyword evidence="9" id="KW-0378">Hydrolase</keyword>
<dbReference type="InterPro" id="IPR006650">
    <property type="entry name" value="A/AMP_deam_AS"/>
</dbReference>
<dbReference type="SUPFAM" id="SSF51556">
    <property type="entry name" value="Metallo-dependent hydrolases"/>
    <property type="match status" value="1"/>
</dbReference>
<dbReference type="GO" id="GO:0009168">
    <property type="term" value="P:purine ribonucleoside monophosphate biosynthetic process"/>
    <property type="evidence" value="ECO:0007669"/>
    <property type="project" value="InterPro"/>
</dbReference>
<sequence length="349" mass="39476">AYYQWVPFVLGLQCILFYIPHIAWQAACACRSGGDMFSLVKSAADAAILSRDDRQKAVARVAEFIEDMIGMHKECRKGKRAKLTKTAAQFGGIFVASKRLGTHLIFSYLCVKIVTIINAALQLFLIQRFLGFYSNGSASRRSLQLGKVTDFKASSKRKNFIKRYLRLKGIHSLKGDELKQSDLDEFIDKYLRADGVFIIRMLTINSGDIITGDIVTELYNNFINHYHNTHSIDKEQDLMKPEKIGFDNLVCPSSSFVTGSVDGRNPNNHPVHRFIADKLNFSINTDDPTLTERWDLQEAKYCIEELGIAPNQLNIANYNAAMAAFVTSAERELLISHIKIRSRNRIIKV</sequence>
<dbReference type="Gene3D" id="3.20.20.140">
    <property type="entry name" value="Metal-dependent hydrolases"/>
    <property type="match status" value="1"/>
</dbReference>
<evidence type="ECO:0000256" key="8">
    <source>
        <dbReference type="ARBA" id="ARBA00022723"/>
    </source>
</evidence>
<evidence type="ECO:0000256" key="15">
    <source>
        <dbReference type="RuleBase" id="RU010713"/>
    </source>
</evidence>
<dbReference type="Pfam" id="PF00962">
    <property type="entry name" value="A_deaminase"/>
    <property type="match status" value="1"/>
</dbReference>
<evidence type="ECO:0000313" key="17">
    <source>
        <dbReference type="EMBL" id="KGB39039.1"/>
    </source>
</evidence>
<keyword evidence="7 15" id="KW-0812">Transmembrane</keyword>
<evidence type="ECO:0000256" key="1">
    <source>
        <dbReference type="ARBA" id="ARBA00001947"/>
    </source>
</evidence>
<evidence type="ECO:0000256" key="13">
    <source>
        <dbReference type="ARBA" id="ARBA00023136"/>
    </source>
</evidence>
<dbReference type="PRINTS" id="PR01262">
    <property type="entry name" value="INNEXIN"/>
</dbReference>
<dbReference type="GO" id="GO:0046872">
    <property type="term" value="F:metal ion binding"/>
    <property type="evidence" value="ECO:0007669"/>
    <property type="project" value="UniProtKB-KW"/>
</dbReference>
<dbReference type="EMBL" id="KL251121">
    <property type="protein sequence ID" value="KGB39039.1"/>
    <property type="molecule type" value="Genomic_DNA"/>
</dbReference>
<dbReference type="InterPro" id="IPR032466">
    <property type="entry name" value="Metal_Hydrolase"/>
</dbReference>
<comment type="subcellular location">
    <subcellularLocation>
        <location evidence="3 15">Cell membrane</location>
        <topology evidence="3 15">Multi-pass membrane protein</topology>
    </subcellularLocation>
    <subcellularLocation>
        <location evidence="2">Cell membrane</location>
        <topology evidence="2">Peripheral membrane protein</topology>
        <orientation evidence="2">Extracellular side</orientation>
    </subcellularLocation>
</comment>
<keyword evidence="10" id="KW-0862">Zinc</keyword>
<evidence type="ECO:0000256" key="11">
    <source>
        <dbReference type="ARBA" id="ARBA00022989"/>
    </source>
</evidence>
<comment type="caution">
    <text evidence="15">Lacks conserved residue(s) required for the propagation of feature annotation.</text>
</comment>
<dbReference type="PROSITE" id="PS51013">
    <property type="entry name" value="PANNEXIN"/>
    <property type="match status" value="1"/>
</dbReference>
<evidence type="ECO:0000259" key="16">
    <source>
        <dbReference type="Pfam" id="PF00962"/>
    </source>
</evidence>
<keyword evidence="13 15" id="KW-0472">Membrane</keyword>
<proteinExistence type="inferred from homology"/>
<dbReference type="GO" id="GO:0019239">
    <property type="term" value="F:deaminase activity"/>
    <property type="evidence" value="ECO:0007669"/>
    <property type="project" value="InterPro"/>
</dbReference>
<name>A0A095A0M0_SCHHA</name>
<evidence type="ECO:0000256" key="5">
    <source>
        <dbReference type="ARBA" id="ARBA00022448"/>
    </source>
</evidence>
<feature type="non-terminal residue" evidence="17">
    <location>
        <position position="1"/>
    </location>
</feature>
<reference evidence="17" key="1">
    <citation type="journal article" date="2012" name="Nat. Genet.">
        <title>Whole-genome sequence of Schistosoma haematobium.</title>
        <authorList>
            <person name="Young N.D."/>
            <person name="Jex A.R."/>
            <person name="Li B."/>
            <person name="Liu S."/>
            <person name="Yang L."/>
            <person name="Xiong Z."/>
            <person name="Li Y."/>
            <person name="Cantacessi C."/>
            <person name="Hall R.S."/>
            <person name="Xu X."/>
            <person name="Chen F."/>
            <person name="Wu X."/>
            <person name="Zerlotini A."/>
            <person name="Oliveira G."/>
            <person name="Hofmann A."/>
            <person name="Zhang G."/>
            <person name="Fang X."/>
            <person name="Kang Y."/>
            <person name="Campbell B.E."/>
            <person name="Loukas A."/>
            <person name="Ranganathan S."/>
            <person name="Rollinson D."/>
            <person name="Rinaldi G."/>
            <person name="Brindley P.J."/>
            <person name="Yang H."/>
            <person name="Wang J."/>
            <person name="Wang J."/>
            <person name="Gasser R.B."/>
        </authorList>
    </citation>
    <scope>NUCLEOTIDE SEQUENCE [LARGE SCALE GENOMIC DNA]</scope>
</reference>
<dbReference type="InterPro" id="IPR001365">
    <property type="entry name" value="A_deaminase_dom"/>
</dbReference>
<feature type="transmembrane region" description="Helical" evidence="15">
    <location>
        <begin position="105"/>
        <end position="126"/>
    </location>
</feature>
<dbReference type="InterPro" id="IPR000990">
    <property type="entry name" value="Innexin"/>
</dbReference>
<dbReference type="PANTHER" id="PTHR11893">
    <property type="entry name" value="INNEXIN"/>
    <property type="match status" value="1"/>
</dbReference>
<dbReference type="GO" id="GO:0005243">
    <property type="term" value="F:gap junction channel activity"/>
    <property type="evidence" value="ECO:0007669"/>
    <property type="project" value="TreeGrafter"/>
</dbReference>
<evidence type="ECO:0000256" key="3">
    <source>
        <dbReference type="ARBA" id="ARBA00004651"/>
    </source>
</evidence>
<protein>
    <recommendedName>
        <fullName evidence="15">Innexin</fullName>
    </recommendedName>
</protein>
<evidence type="ECO:0000256" key="12">
    <source>
        <dbReference type="ARBA" id="ARBA00023065"/>
    </source>
</evidence>
<comment type="function">
    <text evidence="15">Structural component of the gap junctions.</text>
</comment>
<evidence type="ECO:0000256" key="9">
    <source>
        <dbReference type="ARBA" id="ARBA00022801"/>
    </source>
</evidence>
<evidence type="ECO:0000256" key="7">
    <source>
        <dbReference type="ARBA" id="ARBA00022692"/>
    </source>
</evidence>
<comment type="similarity">
    <text evidence="4">Belongs to the metallo-dependent hydrolases superfamily. Adenosine and AMP deaminases family.</text>
</comment>
<keyword evidence="11 15" id="KW-1133">Transmembrane helix</keyword>
<dbReference type="GO" id="GO:0005886">
    <property type="term" value="C:plasma membrane"/>
    <property type="evidence" value="ECO:0007669"/>
    <property type="project" value="UniProtKB-SubCell"/>
</dbReference>
<evidence type="ECO:0000256" key="14">
    <source>
        <dbReference type="ARBA" id="ARBA00023303"/>
    </source>
</evidence>
<dbReference type="GO" id="GO:0005921">
    <property type="term" value="C:gap junction"/>
    <property type="evidence" value="ECO:0007669"/>
    <property type="project" value="UniProtKB-UniRule"/>
</dbReference>
<keyword evidence="8" id="KW-0479">Metal-binding</keyword>
<evidence type="ECO:0000256" key="10">
    <source>
        <dbReference type="ARBA" id="ARBA00022833"/>
    </source>
</evidence>
<keyword evidence="6" id="KW-1003">Cell membrane</keyword>
<dbReference type="AlphaFoldDB" id="A0A095A0M0"/>
<keyword evidence="5 15" id="KW-0813">Transport</keyword>
<organism evidence="17">
    <name type="scientific">Schistosoma haematobium</name>
    <name type="common">Blood fluke</name>
    <dbReference type="NCBI Taxonomy" id="6185"/>
    <lineage>
        <taxon>Eukaryota</taxon>
        <taxon>Metazoa</taxon>
        <taxon>Spiralia</taxon>
        <taxon>Lophotrochozoa</taxon>
        <taxon>Platyhelminthes</taxon>
        <taxon>Trematoda</taxon>
        <taxon>Digenea</taxon>
        <taxon>Strigeidida</taxon>
        <taxon>Schistosomatoidea</taxon>
        <taxon>Schistosomatidae</taxon>
        <taxon>Schistosoma</taxon>
    </lineage>
</organism>
<keyword evidence="14 15" id="KW-0407">Ion channel</keyword>
<comment type="similarity">
    <text evidence="15">Belongs to the pannexin family.</text>
</comment>
<evidence type="ECO:0000256" key="6">
    <source>
        <dbReference type="ARBA" id="ARBA00022475"/>
    </source>
</evidence>
<dbReference type="GO" id="GO:0034220">
    <property type="term" value="P:monoatomic ion transmembrane transport"/>
    <property type="evidence" value="ECO:0007669"/>
    <property type="project" value="UniProtKB-KW"/>
</dbReference>
<gene>
    <name evidence="15" type="primary">inx</name>
    <name evidence="17" type="ORF">MS3_07447</name>
</gene>
<dbReference type="Pfam" id="PF00876">
    <property type="entry name" value="Innexin"/>
    <property type="match status" value="1"/>
</dbReference>
<accession>A0A095A0M0</accession>
<comment type="cofactor">
    <cofactor evidence="1">
        <name>Zn(2+)</name>
        <dbReference type="ChEBI" id="CHEBI:29105"/>
    </cofactor>
</comment>
<evidence type="ECO:0000256" key="2">
    <source>
        <dbReference type="ARBA" id="ARBA00004296"/>
    </source>
</evidence>
<feature type="domain" description="Adenosine deaminase" evidence="16">
    <location>
        <begin position="236"/>
        <end position="338"/>
    </location>
</feature>
<dbReference type="PROSITE" id="PS00485">
    <property type="entry name" value="A_DEAMINASE"/>
    <property type="match status" value="1"/>
</dbReference>